<dbReference type="AlphaFoldDB" id="A0A850NYZ2"/>
<gene>
    <name evidence="1" type="ORF">FHR90_001969</name>
    <name evidence="2" type="ORF">HUK83_12170</name>
</gene>
<evidence type="ECO:0000313" key="4">
    <source>
        <dbReference type="Proteomes" id="UP000565205"/>
    </source>
</evidence>
<keyword evidence="3" id="KW-1185">Reference proteome</keyword>
<sequence>MNRRVHPLASVNTIADPDRGRTFLNIASGVGSLAAAAHAARIAGQTCIEGSTVGFRRLDSLSQLPPPS</sequence>
<dbReference type="EMBL" id="JACHXV010000006">
    <property type="protein sequence ID" value="MBB3174133.1"/>
    <property type="molecule type" value="Genomic_DNA"/>
</dbReference>
<proteinExistence type="predicted"/>
<dbReference type="Proteomes" id="UP000557688">
    <property type="component" value="Unassembled WGS sequence"/>
</dbReference>
<evidence type="ECO:0000313" key="3">
    <source>
        <dbReference type="Proteomes" id="UP000557688"/>
    </source>
</evidence>
<evidence type="ECO:0000313" key="2">
    <source>
        <dbReference type="EMBL" id="NVN31087.1"/>
    </source>
</evidence>
<accession>A0A850NYZ2</accession>
<reference evidence="2 4" key="1">
    <citation type="submission" date="2020-06" db="EMBL/GenBank/DDBJ databases">
        <title>Description of novel acetic acid bacteria.</title>
        <authorList>
            <person name="Sombolestani A."/>
        </authorList>
    </citation>
    <scope>NUCLEOTIDE SEQUENCE [LARGE SCALE GENOMIC DNA]</scope>
    <source>
        <strain evidence="2 4">LMG 26838</strain>
    </source>
</reference>
<protein>
    <submittedName>
        <fullName evidence="2">Uncharacterized protein</fullName>
    </submittedName>
</protein>
<dbReference type="Proteomes" id="UP000565205">
    <property type="component" value="Unassembled WGS sequence"/>
</dbReference>
<comment type="caution">
    <text evidence="2">The sequence shown here is derived from an EMBL/GenBank/DDBJ whole genome shotgun (WGS) entry which is preliminary data.</text>
</comment>
<reference evidence="1 3" key="2">
    <citation type="submission" date="2020-08" db="EMBL/GenBank/DDBJ databases">
        <title>Genomic Encyclopedia of Type Strains, Phase III (KMG-III): the genomes of soil and plant-associated and newly described type strains.</title>
        <authorList>
            <person name="Whitman W."/>
        </authorList>
    </citation>
    <scope>NUCLEOTIDE SEQUENCE [LARGE SCALE GENOMIC DNA]</scope>
    <source>
        <strain evidence="1 3">CECT 8088</strain>
    </source>
</reference>
<dbReference type="RefSeq" id="WP_176625140.1">
    <property type="nucleotide sequence ID" value="NZ_JABXXQ010000281.1"/>
</dbReference>
<name>A0A850NYZ2_9PROT</name>
<organism evidence="2 4">
    <name type="scientific">Endobacter medicaginis</name>
    <dbReference type="NCBI Taxonomy" id="1181271"/>
    <lineage>
        <taxon>Bacteria</taxon>
        <taxon>Pseudomonadati</taxon>
        <taxon>Pseudomonadota</taxon>
        <taxon>Alphaproteobacteria</taxon>
        <taxon>Acetobacterales</taxon>
        <taxon>Acetobacteraceae</taxon>
        <taxon>Endobacter</taxon>
    </lineage>
</organism>
<dbReference type="EMBL" id="JABXXQ010000281">
    <property type="protein sequence ID" value="NVN31087.1"/>
    <property type="molecule type" value="Genomic_DNA"/>
</dbReference>
<evidence type="ECO:0000313" key="1">
    <source>
        <dbReference type="EMBL" id="MBB3174133.1"/>
    </source>
</evidence>